<evidence type="ECO:0000256" key="1">
    <source>
        <dbReference type="RuleBase" id="RU363044"/>
    </source>
</evidence>
<comment type="cofactor">
    <cofactor evidence="1">
        <name>Mg(2+)</name>
        <dbReference type="ChEBI" id="CHEBI:18420"/>
    </cofactor>
</comment>
<sequence length="624" mass="72409">MTSLQQTKLPWSTLERMATFLAREVLQCTFDVLMFGMSLIQSFTLGKLYQQFAVDAYVKIEQNRPDYHRQNQQRLRADSYRGLQDYLAGTNTDNRRAILASSHLGSPRSMQQSYQDAMAIVARFGKPTYFLTMTCNPQWKEKQENLYYRQSAPDRPDLVARVFNAKVKELCTDLLKRHILEEVDAYVYVIEFQKRGLPHCHMLLIMKERWKARVADDVDEAVCAELPDRNTNPELYDAITTCMIHRECGPYCPTACMVNGKCSQRFPKILRERTTVDTDGYPNYRRRNRCTTELNGVVYGDEWAVPTNSYLLLKYGCHINLEICGSDRAHINIVSNVQNTEQHEIDEIRQHLDTHYDKSHTVCRLAVYLPDFQTMYFIQRRGQANQRREVEHLLNRVTPGFVVDSRMLFYYQSPQLFTFDGRHGWKPRLREYKQIGRMYTVSPRDNERHSLRILMTLTTARVLRKLFSTRHQRQYIVSSPACFTIVKYYMLMSCGTNLDDFIRLRIDRDTAVALAYFDVFDRVALMGKDLTTVIRSPAEQRPIIPAQHVDYEYRRGREKNAKGGCGCYMDGVDLSQSRYIFIDGRGGSGKTYLYNTTVDLVIGRGKRIACVAWTGIAANLLADG</sequence>
<dbReference type="GO" id="GO:0006281">
    <property type="term" value="P:DNA repair"/>
    <property type="evidence" value="ECO:0007669"/>
    <property type="project" value="UniProtKB-KW"/>
</dbReference>
<dbReference type="Gene3D" id="3.40.50.300">
    <property type="entry name" value="P-loop containing nucleotide triphosphate hydrolases"/>
    <property type="match status" value="1"/>
</dbReference>
<dbReference type="EMBL" id="UZAH01034367">
    <property type="protein sequence ID" value="VDP34757.1"/>
    <property type="molecule type" value="Genomic_DNA"/>
</dbReference>
<dbReference type="SUPFAM" id="SSF52540">
    <property type="entry name" value="P-loop containing nucleoside triphosphate hydrolases"/>
    <property type="match status" value="1"/>
</dbReference>
<dbReference type="WBParaSite" id="HPBE_0002279201-mRNA-1">
    <property type="protein sequence ID" value="HPBE_0002279201-mRNA-1"/>
    <property type="gene ID" value="HPBE_0002279201"/>
</dbReference>
<organism evidence="5 6">
    <name type="scientific">Heligmosomoides polygyrus</name>
    <name type="common">Parasitic roundworm</name>
    <dbReference type="NCBI Taxonomy" id="6339"/>
    <lineage>
        <taxon>Eukaryota</taxon>
        <taxon>Metazoa</taxon>
        <taxon>Ecdysozoa</taxon>
        <taxon>Nematoda</taxon>
        <taxon>Chromadorea</taxon>
        <taxon>Rhabditida</taxon>
        <taxon>Rhabditina</taxon>
        <taxon>Rhabditomorpha</taxon>
        <taxon>Strongyloidea</taxon>
        <taxon>Heligmosomidae</taxon>
        <taxon>Heligmosomoides</taxon>
    </lineage>
</organism>
<dbReference type="PANTHER" id="PTHR10492:SF57">
    <property type="entry name" value="ATP-DEPENDENT DNA HELICASE"/>
    <property type="match status" value="1"/>
</dbReference>
<reference evidence="6" key="2">
    <citation type="submission" date="2019-09" db="UniProtKB">
        <authorList>
            <consortium name="WormBaseParasite"/>
        </authorList>
    </citation>
    <scope>IDENTIFICATION</scope>
</reference>
<evidence type="ECO:0000313" key="4">
    <source>
        <dbReference type="EMBL" id="VDP34757.1"/>
    </source>
</evidence>
<reference evidence="4 5" key="1">
    <citation type="submission" date="2018-11" db="EMBL/GenBank/DDBJ databases">
        <authorList>
            <consortium name="Pathogen Informatics"/>
        </authorList>
    </citation>
    <scope>NUCLEOTIDE SEQUENCE [LARGE SCALE GENOMIC DNA]</scope>
</reference>
<dbReference type="InterPro" id="IPR025476">
    <property type="entry name" value="Helitron_helicase-like"/>
</dbReference>
<dbReference type="InterPro" id="IPR027417">
    <property type="entry name" value="P-loop_NTPase"/>
</dbReference>
<dbReference type="GO" id="GO:0006310">
    <property type="term" value="P:DNA recombination"/>
    <property type="evidence" value="ECO:0007669"/>
    <property type="project" value="UniProtKB-KW"/>
</dbReference>
<keyword evidence="1" id="KW-0234">DNA repair</keyword>
<dbReference type="InterPro" id="IPR010285">
    <property type="entry name" value="DNA_helicase_pif1-like_DEAD"/>
</dbReference>
<dbReference type="AlphaFoldDB" id="A0A183GJE3"/>
<dbReference type="OrthoDB" id="10055660at2759"/>
<comment type="similarity">
    <text evidence="1">Belongs to the helicase family.</text>
</comment>
<keyword evidence="1" id="KW-0378">Hydrolase</keyword>
<protein>
    <recommendedName>
        <fullName evidence="1">ATP-dependent DNA helicase</fullName>
        <ecNumber evidence="1">5.6.2.3</ecNumber>
    </recommendedName>
</protein>
<comment type="catalytic activity">
    <reaction evidence="1">
        <text>ATP + H2O = ADP + phosphate + H(+)</text>
        <dbReference type="Rhea" id="RHEA:13065"/>
        <dbReference type="ChEBI" id="CHEBI:15377"/>
        <dbReference type="ChEBI" id="CHEBI:15378"/>
        <dbReference type="ChEBI" id="CHEBI:30616"/>
        <dbReference type="ChEBI" id="CHEBI:43474"/>
        <dbReference type="ChEBI" id="CHEBI:456216"/>
        <dbReference type="EC" id="5.6.2.3"/>
    </reaction>
</comment>
<dbReference type="GO" id="GO:0000723">
    <property type="term" value="P:telomere maintenance"/>
    <property type="evidence" value="ECO:0007669"/>
    <property type="project" value="InterPro"/>
</dbReference>
<feature type="domain" description="DNA helicase Pif1-like DEAD-box helicase" evidence="2">
    <location>
        <begin position="571"/>
        <end position="624"/>
    </location>
</feature>
<dbReference type="EC" id="5.6.2.3" evidence="1"/>
<keyword evidence="5" id="KW-1185">Reference proteome</keyword>
<dbReference type="Pfam" id="PF14214">
    <property type="entry name" value="Helitron_like_N"/>
    <property type="match status" value="1"/>
</dbReference>
<keyword evidence="1" id="KW-0227">DNA damage</keyword>
<name>A0A183GJE3_HELPZ</name>
<keyword evidence="1" id="KW-0233">DNA recombination</keyword>
<accession>A0A183GJE3</accession>
<accession>A0A3P8C3N4</accession>
<keyword evidence="1" id="KW-0347">Helicase</keyword>
<gene>
    <name evidence="4" type="ORF">HPBE_LOCUS22791</name>
</gene>
<dbReference type="PANTHER" id="PTHR10492">
    <property type="match status" value="1"/>
</dbReference>
<keyword evidence="1" id="KW-0547">Nucleotide-binding</keyword>
<proteinExistence type="inferred from homology"/>
<evidence type="ECO:0000313" key="6">
    <source>
        <dbReference type="WBParaSite" id="HPBE_0002279201-mRNA-1"/>
    </source>
</evidence>
<evidence type="ECO:0000259" key="2">
    <source>
        <dbReference type="Pfam" id="PF05970"/>
    </source>
</evidence>
<dbReference type="GO" id="GO:0016787">
    <property type="term" value="F:hydrolase activity"/>
    <property type="evidence" value="ECO:0007669"/>
    <property type="project" value="UniProtKB-KW"/>
</dbReference>
<evidence type="ECO:0000313" key="5">
    <source>
        <dbReference type="Proteomes" id="UP000050761"/>
    </source>
</evidence>
<keyword evidence="1" id="KW-0067">ATP-binding</keyword>
<feature type="domain" description="Helitron helicase-like" evidence="3">
    <location>
        <begin position="42"/>
        <end position="204"/>
    </location>
</feature>
<dbReference type="Proteomes" id="UP000050761">
    <property type="component" value="Unassembled WGS sequence"/>
</dbReference>
<evidence type="ECO:0000259" key="3">
    <source>
        <dbReference type="Pfam" id="PF14214"/>
    </source>
</evidence>
<dbReference type="Pfam" id="PF05970">
    <property type="entry name" value="PIF1"/>
    <property type="match status" value="1"/>
</dbReference>
<dbReference type="GO" id="GO:0005524">
    <property type="term" value="F:ATP binding"/>
    <property type="evidence" value="ECO:0007669"/>
    <property type="project" value="UniProtKB-KW"/>
</dbReference>
<dbReference type="GO" id="GO:0043139">
    <property type="term" value="F:5'-3' DNA helicase activity"/>
    <property type="evidence" value="ECO:0007669"/>
    <property type="project" value="UniProtKB-EC"/>
</dbReference>